<name>A0ACC2MRV7_PERAE</name>
<sequence>MKLKIQIGGTDNSEPSDSEEEHEATPNARLVEIIEAFVKASMMNHIRRFDRSGHKLVQLEREEEDYKIVEKWFLTGLGASDATPHIVVGIRRFVPQDGAARARWQEFKERIKAMEELRGDANIRCAWHGTSKEGVVGILRNGFGRPSVGLEMAYGPGVCLAPQHCSHVSLKSCDADGDGLQHMVLCRVIMGRMEQVQPGSEHFHPSSEDFDSGVDDMQNPRLYVIFNAHMDTHIQAGYLVSFKLSPSQREHLAGLKNACSNVDVSMTSDQQANSTPNLIGGMCNSEPEEHEVISNACSVENKEAIAENVTLIPSVLRFDGLGDKLVRLKRKDEIHEKVLQSFLTGFGASVTPDSVLCIHHFVPTDGAALARLLKFREQTQITQMHRGDANLLWGWLGTSKEGVVGILRNGIGRIGGPSVGMAYGAGVYIASEHCSHLSVKFCDVDENDLQHMVYCLIIMGRMEQVQWGSEQFQPSSEDFDSSVDDIQNPRLYVTRTTHMNTHIHPEYLVTFKLSPSLRKHLAGLNNICGNVDVSITNDQRATSTPNLEERG</sequence>
<protein>
    <submittedName>
        <fullName evidence="1">Uncharacterized protein</fullName>
    </submittedName>
</protein>
<dbReference type="Proteomes" id="UP001234297">
    <property type="component" value="Chromosome 1"/>
</dbReference>
<evidence type="ECO:0000313" key="1">
    <source>
        <dbReference type="EMBL" id="KAJ8648424.1"/>
    </source>
</evidence>
<gene>
    <name evidence="1" type="ORF">MRB53_001447</name>
</gene>
<accession>A0ACC2MRV7</accession>
<proteinExistence type="predicted"/>
<reference evidence="1 2" key="1">
    <citation type="journal article" date="2022" name="Hortic Res">
        <title>A haplotype resolved chromosomal level avocado genome allows analysis of novel avocado genes.</title>
        <authorList>
            <person name="Nath O."/>
            <person name="Fletcher S.J."/>
            <person name="Hayward A."/>
            <person name="Shaw L.M."/>
            <person name="Masouleh A.K."/>
            <person name="Furtado A."/>
            <person name="Henry R.J."/>
            <person name="Mitter N."/>
        </authorList>
    </citation>
    <scope>NUCLEOTIDE SEQUENCE [LARGE SCALE GENOMIC DNA]</scope>
    <source>
        <strain evidence="2">cv. Hass</strain>
    </source>
</reference>
<keyword evidence="2" id="KW-1185">Reference proteome</keyword>
<comment type="caution">
    <text evidence="1">The sequence shown here is derived from an EMBL/GenBank/DDBJ whole genome shotgun (WGS) entry which is preliminary data.</text>
</comment>
<dbReference type="EMBL" id="CM056809">
    <property type="protein sequence ID" value="KAJ8648424.1"/>
    <property type="molecule type" value="Genomic_DNA"/>
</dbReference>
<organism evidence="1 2">
    <name type="scientific">Persea americana</name>
    <name type="common">Avocado</name>
    <dbReference type="NCBI Taxonomy" id="3435"/>
    <lineage>
        <taxon>Eukaryota</taxon>
        <taxon>Viridiplantae</taxon>
        <taxon>Streptophyta</taxon>
        <taxon>Embryophyta</taxon>
        <taxon>Tracheophyta</taxon>
        <taxon>Spermatophyta</taxon>
        <taxon>Magnoliopsida</taxon>
        <taxon>Magnoliidae</taxon>
        <taxon>Laurales</taxon>
        <taxon>Lauraceae</taxon>
        <taxon>Persea</taxon>
    </lineage>
</organism>
<evidence type="ECO:0000313" key="2">
    <source>
        <dbReference type="Proteomes" id="UP001234297"/>
    </source>
</evidence>